<evidence type="ECO:0000313" key="2">
    <source>
        <dbReference type="Proteomes" id="UP001319104"/>
    </source>
</evidence>
<name>A0AAP2CFW4_9BACT</name>
<comment type="caution">
    <text evidence="1">The sequence shown here is derived from an EMBL/GenBank/DDBJ whole genome shotgun (WGS) entry which is preliminary data.</text>
</comment>
<evidence type="ECO:0000313" key="1">
    <source>
        <dbReference type="EMBL" id="MBS9523863.1"/>
    </source>
</evidence>
<organism evidence="1 2">
    <name type="scientific">Litoribacter ruber</name>
    <dbReference type="NCBI Taxonomy" id="702568"/>
    <lineage>
        <taxon>Bacteria</taxon>
        <taxon>Pseudomonadati</taxon>
        <taxon>Bacteroidota</taxon>
        <taxon>Cytophagia</taxon>
        <taxon>Cytophagales</taxon>
        <taxon>Cyclobacteriaceae</taxon>
        <taxon>Litoribacter</taxon>
    </lineage>
</organism>
<protein>
    <submittedName>
        <fullName evidence="1">Uncharacterized protein</fullName>
    </submittedName>
</protein>
<reference evidence="1 2" key="1">
    <citation type="submission" date="2021-05" db="EMBL/GenBank/DDBJ databases">
        <authorList>
            <person name="Zhang Z.D."/>
            <person name="Osman G."/>
        </authorList>
    </citation>
    <scope>NUCLEOTIDE SEQUENCE [LARGE SCALE GENOMIC DNA]</scope>
    <source>
        <strain evidence="1 2">KCTC 32217</strain>
    </source>
</reference>
<keyword evidence="2" id="KW-1185">Reference proteome</keyword>
<accession>A0AAP2CFW4</accession>
<dbReference type="AlphaFoldDB" id="A0AAP2CFW4"/>
<dbReference type="RefSeq" id="WP_214162266.1">
    <property type="nucleotide sequence ID" value="NZ_JAHBGI010000005.1"/>
</dbReference>
<proteinExistence type="predicted"/>
<dbReference type="Proteomes" id="UP001319104">
    <property type="component" value="Unassembled WGS sequence"/>
</dbReference>
<gene>
    <name evidence="1" type="ORF">KI659_07530</name>
</gene>
<dbReference type="EMBL" id="JAHCMY010000003">
    <property type="protein sequence ID" value="MBS9523863.1"/>
    <property type="molecule type" value="Genomic_DNA"/>
</dbReference>
<sequence>MGSADHGFALLVLQWLNFHQGMKRNLKSDLPLEDKMARYEVLTAQQF</sequence>